<comment type="caution">
    <text evidence="2">The sequence shown here is derived from an EMBL/GenBank/DDBJ whole genome shotgun (WGS) entry which is preliminary data.</text>
</comment>
<accession>A0ABP7R3P4</accession>
<reference evidence="3" key="1">
    <citation type="journal article" date="2019" name="Int. J. Syst. Evol. Microbiol.">
        <title>The Global Catalogue of Microorganisms (GCM) 10K type strain sequencing project: providing services to taxonomists for standard genome sequencing and annotation.</title>
        <authorList>
            <consortium name="The Broad Institute Genomics Platform"/>
            <consortium name="The Broad Institute Genome Sequencing Center for Infectious Disease"/>
            <person name="Wu L."/>
            <person name="Ma J."/>
        </authorList>
    </citation>
    <scope>NUCLEOTIDE SEQUENCE [LARGE SCALE GENOMIC DNA]</scope>
    <source>
        <strain evidence="3">JCM 16601</strain>
    </source>
</reference>
<dbReference type="Gene3D" id="1.25.40.10">
    <property type="entry name" value="Tetratricopeptide repeat domain"/>
    <property type="match status" value="2"/>
</dbReference>
<dbReference type="SMART" id="SM00028">
    <property type="entry name" value="TPR"/>
    <property type="match status" value="3"/>
</dbReference>
<evidence type="ECO:0000313" key="2">
    <source>
        <dbReference type="EMBL" id="GAA3992112.1"/>
    </source>
</evidence>
<feature type="repeat" description="TPR" evidence="1">
    <location>
        <begin position="204"/>
        <end position="237"/>
    </location>
</feature>
<sequence>MLFNASLVNAQTNCTLYKDKAHQLACQYYTEAIQYGQGSKKSQQLFIQSLEACATFAPTLHEMSVPYLKRGDFYTWKVLMDEAVKADAIGYLGDRGWCYFKHMDDYENCYADLYRLYKLTGGHPGYTGDGDYDLRILMAISQREMGNYKLAMRFFNECIADHRKNNTLGLFDYLHRGATLLRMKKYTAALVDFKLEMVKNQKLADVHYYMGLTYLAMHNKGEAYNSFKQARELYIKTGYRHTDPYCEEPDQVYLADINNALGKLKHPGAQ</sequence>
<gene>
    <name evidence="2" type="ORF">GCM10022210_52170</name>
</gene>
<keyword evidence="3" id="KW-1185">Reference proteome</keyword>
<organism evidence="2 3">
    <name type="scientific">Mucilaginibacter dorajii</name>
    <dbReference type="NCBI Taxonomy" id="692994"/>
    <lineage>
        <taxon>Bacteria</taxon>
        <taxon>Pseudomonadati</taxon>
        <taxon>Bacteroidota</taxon>
        <taxon>Sphingobacteriia</taxon>
        <taxon>Sphingobacteriales</taxon>
        <taxon>Sphingobacteriaceae</taxon>
        <taxon>Mucilaginibacter</taxon>
    </lineage>
</organism>
<proteinExistence type="predicted"/>
<evidence type="ECO:0008006" key="4">
    <source>
        <dbReference type="Google" id="ProtNLM"/>
    </source>
</evidence>
<dbReference type="EMBL" id="BAAAZC010000047">
    <property type="protein sequence ID" value="GAA3992112.1"/>
    <property type="molecule type" value="Genomic_DNA"/>
</dbReference>
<evidence type="ECO:0000256" key="1">
    <source>
        <dbReference type="PROSITE-ProRule" id="PRU00339"/>
    </source>
</evidence>
<name>A0ABP7R3P4_9SPHI</name>
<protein>
    <recommendedName>
        <fullName evidence="4">Tetratricopeptide repeat protein</fullName>
    </recommendedName>
</protein>
<dbReference type="PROSITE" id="PS50005">
    <property type="entry name" value="TPR"/>
    <property type="match status" value="1"/>
</dbReference>
<dbReference type="SUPFAM" id="SSF48452">
    <property type="entry name" value="TPR-like"/>
    <property type="match status" value="2"/>
</dbReference>
<dbReference type="InterPro" id="IPR019734">
    <property type="entry name" value="TPR_rpt"/>
</dbReference>
<keyword evidence="1" id="KW-0802">TPR repeat</keyword>
<dbReference type="InterPro" id="IPR011990">
    <property type="entry name" value="TPR-like_helical_dom_sf"/>
</dbReference>
<evidence type="ECO:0000313" key="3">
    <source>
        <dbReference type="Proteomes" id="UP001500742"/>
    </source>
</evidence>
<dbReference type="Proteomes" id="UP001500742">
    <property type="component" value="Unassembled WGS sequence"/>
</dbReference>